<dbReference type="PRINTS" id="PR00756">
    <property type="entry name" value="ALADIPTASE"/>
</dbReference>
<dbReference type="InterPro" id="IPR024571">
    <property type="entry name" value="ERAP1-like_C_dom"/>
</dbReference>
<feature type="domain" description="Peptidase M1 membrane alanine aminopeptidase" evidence="14">
    <location>
        <begin position="246"/>
        <end position="457"/>
    </location>
</feature>
<dbReference type="Proteomes" id="UP000562045">
    <property type="component" value="Unassembled WGS sequence"/>
</dbReference>
<keyword evidence="6 17" id="KW-0031">Aminopeptidase</keyword>
<evidence type="ECO:0000259" key="16">
    <source>
        <dbReference type="Pfam" id="PF17900"/>
    </source>
</evidence>
<evidence type="ECO:0000256" key="6">
    <source>
        <dbReference type="ARBA" id="ARBA00022438"/>
    </source>
</evidence>
<dbReference type="GO" id="GO:0070006">
    <property type="term" value="F:metalloaminopeptidase activity"/>
    <property type="evidence" value="ECO:0007669"/>
    <property type="project" value="TreeGrafter"/>
</dbReference>
<dbReference type="NCBIfam" id="TIGR02412">
    <property type="entry name" value="pepN_strep_liv"/>
    <property type="match status" value="1"/>
</dbReference>
<evidence type="ECO:0000313" key="18">
    <source>
        <dbReference type="Proteomes" id="UP000562045"/>
    </source>
</evidence>
<dbReference type="GO" id="GO:0005737">
    <property type="term" value="C:cytoplasm"/>
    <property type="evidence" value="ECO:0007669"/>
    <property type="project" value="TreeGrafter"/>
</dbReference>
<dbReference type="InterPro" id="IPR001930">
    <property type="entry name" value="Peptidase_M1"/>
</dbReference>
<dbReference type="GO" id="GO:0016020">
    <property type="term" value="C:membrane"/>
    <property type="evidence" value="ECO:0007669"/>
    <property type="project" value="TreeGrafter"/>
</dbReference>
<dbReference type="InterPro" id="IPR042097">
    <property type="entry name" value="Aminopeptidase_N-like_N_sf"/>
</dbReference>
<name>A0A7Y9ZMR8_9ACTN</name>
<comment type="catalytic activity">
    <reaction evidence="1">
        <text>Release of an N-terminal amino acid, Xaa-|-Yaa- from a peptide, amide or arylamide. Xaa is preferably Ala, but may be most amino acids including Pro (slow action). When a terminal hydrophobic residue is followed by a prolyl residue, the two may be released as an intact Xaa-Pro dipeptide.</text>
        <dbReference type="EC" id="3.4.11.2"/>
    </reaction>
</comment>
<evidence type="ECO:0000256" key="1">
    <source>
        <dbReference type="ARBA" id="ARBA00000098"/>
    </source>
</evidence>
<evidence type="ECO:0000256" key="2">
    <source>
        <dbReference type="ARBA" id="ARBA00001947"/>
    </source>
</evidence>
<keyword evidence="8" id="KW-0479">Metal-binding</keyword>
<dbReference type="GO" id="GO:0005615">
    <property type="term" value="C:extracellular space"/>
    <property type="evidence" value="ECO:0007669"/>
    <property type="project" value="TreeGrafter"/>
</dbReference>
<evidence type="ECO:0000256" key="11">
    <source>
        <dbReference type="ARBA" id="ARBA00023049"/>
    </source>
</evidence>
<proteinExistence type="inferred from homology"/>
<protein>
    <recommendedName>
        <fullName evidence="5">Aminopeptidase N</fullName>
        <ecNumber evidence="4">3.4.11.2</ecNumber>
    </recommendedName>
    <alternativeName>
        <fullName evidence="12">Alanine aminopeptidase</fullName>
    </alternativeName>
    <alternativeName>
        <fullName evidence="13">Lysyl aminopeptidase</fullName>
    </alternativeName>
</protein>
<evidence type="ECO:0000256" key="7">
    <source>
        <dbReference type="ARBA" id="ARBA00022670"/>
    </source>
</evidence>
<dbReference type="SUPFAM" id="SSF55486">
    <property type="entry name" value="Metalloproteases ('zincins'), catalytic domain"/>
    <property type="match status" value="1"/>
</dbReference>
<accession>A0A7Y9ZMR8</accession>
<sequence length="861" mass="94630">MPGTNLTRDEAATRAALVDVASYVIDLDLSDATRDGVETFGSTTTLTFTCRQPGASTFADLVDATVHEITLNGVALDPATSYADSRIALPDLQADNVLVVKADCTYSHTGEGLHHFVDPADGKVYLYSQFEVPDARRVYTTFEQPDLKAPFTFNVTAPAHWKVVSNATTPEPVATGASNAQGEPLAVWNFPATKPMSTYITAVVAGDYYEVQDVYEGKYGTIPLGHYSRQSLKEYLERDREEIVTLTKQGFEFFEDAFGYPYPFGKYDQLYVPEYNMGAMENAGCVTLRDEYLPRSRQPRSFYEFRCSVILHEMAHMWFGDLVTMKWWDDLWLNESFAEWACYHAEALATSYTDAWTGFTNARKQTGYRADSLPSTHPIAADNVDLHAVEVNFDMITYAKGAAVLKQLVAWVGLDPFLAGLKQYFHDHEFANTEFSDLLTALEKASGRELTGWAQEWLQTAGTNTLSPAFELTAQGTYATFAIDQVAPEEHPTLRRHRVGIGFYNTVEGRLVRTDYVEVDVEGARTELPELVGKAQPELLLLNDQDLAFAKIRLDEHSRATAIARLSDLDDSLARALVWSAAWDMTRDAELSATDYVELVLGNIGSETDAWGVSRIPVYAAQAVTLYAAPATRAQLADRWEKGLRALLEAAEPGTDHQLTFARAYAAAARSEEAIAELEGMLDGTLVLEGLAIDQDLRWGLLTALARVGRADDARIDAELAGDNTISGQEKSAAARAAMPTAAAKERAWQQAVLDPATPNETQRSVVLSFWQAGQEEVLAPYVATYLADVAGTWERLGAHKASVALEFIFPRLIATPETLEAVDAWLAANADAVNPGAVRYVREGRADVARALAAQAFDAS</sequence>
<comment type="similarity">
    <text evidence="3">Belongs to the peptidase M1 family.</text>
</comment>
<keyword evidence="9 17" id="KW-0378">Hydrolase</keyword>
<comment type="cofactor">
    <cofactor evidence="2">
        <name>Zn(2+)</name>
        <dbReference type="ChEBI" id="CHEBI:29105"/>
    </cofactor>
</comment>
<comment type="caution">
    <text evidence="17">The sequence shown here is derived from an EMBL/GenBank/DDBJ whole genome shotgun (WGS) entry which is preliminary data.</text>
</comment>
<reference evidence="17 18" key="1">
    <citation type="submission" date="2020-07" db="EMBL/GenBank/DDBJ databases">
        <title>Sequencing the genomes of 1000 actinobacteria strains.</title>
        <authorList>
            <person name="Klenk H.-P."/>
        </authorList>
    </citation>
    <scope>NUCLEOTIDE SEQUENCE [LARGE SCALE GENOMIC DNA]</scope>
    <source>
        <strain evidence="17 18">DSM 15131</strain>
    </source>
</reference>
<dbReference type="InterPro" id="IPR045357">
    <property type="entry name" value="Aminopeptidase_N-like_N"/>
</dbReference>
<dbReference type="InterPro" id="IPR012778">
    <property type="entry name" value="Pept_M1_aminopeptidase"/>
</dbReference>
<evidence type="ECO:0000256" key="10">
    <source>
        <dbReference type="ARBA" id="ARBA00022833"/>
    </source>
</evidence>
<feature type="domain" description="ERAP1-like C-terminal" evidence="15">
    <location>
        <begin position="540"/>
        <end position="850"/>
    </location>
</feature>
<evidence type="ECO:0000256" key="9">
    <source>
        <dbReference type="ARBA" id="ARBA00022801"/>
    </source>
</evidence>
<keyword evidence="11" id="KW-0482">Metalloprotease</keyword>
<dbReference type="GO" id="GO:0016285">
    <property type="term" value="F:alanyl aminopeptidase activity"/>
    <property type="evidence" value="ECO:0007669"/>
    <property type="project" value="UniProtKB-EC"/>
</dbReference>
<evidence type="ECO:0000256" key="13">
    <source>
        <dbReference type="ARBA" id="ARBA00031533"/>
    </source>
</evidence>
<dbReference type="SUPFAM" id="SSF63737">
    <property type="entry name" value="Leukotriene A4 hydrolase N-terminal domain"/>
    <property type="match status" value="1"/>
</dbReference>
<gene>
    <name evidence="17" type="ORF">BJ993_003501</name>
</gene>
<keyword evidence="10" id="KW-0862">Zinc</keyword>
<dbReference type="EMBL" id="JACBZM010000001">
    <property type="protein sequence ID" value="NYI46421.1"/>
    <property type="molecule type" value="Genomic_DNA"/>
</dbReference>
<dbReference type="InterPro" id="IPR050344">
    <property type="entry name" value="Peptidase_M1_aminopeptidases"/>
</dbReference>
<dbReference type="EC" id="3.4.11.2" evidence="4"/>
<dbReference type="InterPro" id="IPR027268">
    <property type="entry name" value="Peptidase_M4/M1_CTD_sf"/>
</dbReference>
<evidence type="ECO:0000256" key="5">
    <source>
        <dbReference type="ARBA" id="ARBA00015611"/>
    </source>
</evidence>
<evidence type="ECO:0000259" key="14">
    <source>
        <dbReference type="Pfam" id="PF01433"/>
    </source>
</evidence>
<dbReference type="FunFam" id="1.10.390.10:FF:000004">
    <property type="entry name" value="Aminopeptidase N"/>
    <property type="match status" value="1"/>
</dbReference>
<evidence type="ECO:0000256" key="8">
    <source>
        <dbReference type="ARBA" id="ARBA00022723"/>
    </source>
</evidence>
<dbReference type="GO" id="GO:0006508">
    <property type="term" value="P:proteolysis"/>
    <property type="evidence" value="ECO:0007669"/>
    <property type="project" value="UniProtKB-KW"/>
</dbReference>
<dbReference type="GO" id="GO:0008270">
    <property type="term" value="F:zinc ion binding"/>
    <property type="evidence" value="ECO:0007669"/>
    <property type="project" value="InterPro"/>
</dbReference>
<dbReference type="InterPro" id="IPR014782">
    <property type="entry name" value="Peptidase_M1_dom"/>
</dbReference>
<dbReference type="Gene3D" id="2.60.40.1730">
    <property type="entry name" value="tricorn interacting facor f3 domain"/>
    <property type="match status" value="1"/>
</dbReference>
<dbReference type="GO" id="GO:0043171">
    <property type="term" value="P:peptide catabolic process"/>
    <property type="evidence" value="ECO:0007669"/>
    <property type="project" value="TreeGrafter"/>
</dbReference>
<keyword evidence="7" id="KW-0645">Protease</keyword>
<dbReference type="PANTHER" id="PTHR11533">
    <property type="entry name" value="PROTEASE M1 ZINC METALLOPROTEASE"/>
    <property type="match status" value="1"/>
</dbReference>
<organism evidence="17 18">
    <name type="scientific">Nocardioides aromaticivorans</name>
    <dbReference type="NCBI Taxonomy" id="200618"/>
    <lineage>
        <taxon>Bacteria</taxon>
        <taxon>Bacillati</taxon>
        <taxon>Actinomycetota</taxon>
        <taxon>Actinomycetes</taxon>
        <taxon>Propionibacteriales</taxon>
        <taxon>Nocardioidaceae</taxon>
        <taxon>Nocardioides</taxon>
    </lineage>
</organism>
<dbReference type="Pfam" id="PF11838">
    <property type="entry name" value="ERAP1_C"/>
    <property type="match status" value="1"/>
</dbReference>
<evidence type="ECO:0000256" key="3">
    <source>
        <dbReference type="ARBA" id="ARBA00010136"/>
    </source>
</evidence>
<evidence type="ECO:0000256" key="4">
    <source>
        <dbReference type="ARBA" id="ARBA00012564"/>
    </source>
</evidence>
<dbReference type="Gene3D" id="1.10.390.10">
    <property type="entry name" value="Neutral Protease Domain 2"/>
    <property type="match status" value="1"/>
</dbReference>
<dbReference type="CDD" id="cd09602">
    <property type="entry name" value="M1_APN"/>
    <property type="match status" value="1"/>
</dbReference>
<evidence type="ECO:0000313" key="17">
    <source>
        <dbReference type="EMBL" id="NYI46421.1"/>
    </source>
</evidence>
<dbReference type="GO" id="GO:0042277">
    <property type="term" value="F:peptide binding"/>
    <property type="evidence" value="ECO:0007669"/>
    <property type="project" value="TreeGrafter"/>
</dbReference>
<dbReference type="Pfam" id="PF17900">
    <property type="entry name" value="Peptidase_M1_N"/>
    <property type="match status" value="1"/>
</dbReference>
<dbReference type="Pfam" id="PF01433">
    <property type="entry name" value="Peptidase_M1"/>
    <property type="match status" value="1"/>
</dbReference>
<dbReference type="RefSeq" id="WP_179650267.1">
    <property type="nucleotide sequence ID" value="NZ_JACBZM010000001.1"/>
</dbReference>
<dbReference type="AlphaFoldDB" id="A0A7Y9ZMR8"/>
<dbReference type="PANTHER" id="PTHR11533:SF174">
    <property type="entry name" value="PUROMYCIN-SENSITIVE AMINOPEPTIDASE-RELATED"/>
    <property type="match status" value="1"/>
</dbReference>
<evidence type="ECO:0000259" key="15">
    <source>
        <dbReference type="Pfam" id="PF11838"/>
    </source>
</evidence>
<feature type="domain" description="Aminopeptidase N-like N-terminal" evidence="16">
    <location>
        <begin position="115"/>
        <end position="200"/>
    </location>
</feature>
<evidence type="ECO:0000256" key="12">
    <source>
        <dbReference type="ARBA" id="ARBA00029811"/>
    </source>
</evidence>
<dbReference type="FunFam" id="2.60.40.1730:FF:000010">
    <property type="entry name" value="Putative aminopeptidase N"/>
    <property type="match status" value="1"/>
</dbReference>